<accession>A0A830FBF5</accession>
<dbReference type="EMBL" id="BMPG01000002">
    <property type="protein sequence ID" value="GGL57906.1"/>
    <property type="molecule type" value="Genomic_DNA"/>
</dbReference>
<reference evidence="2" key="2">
    <citation type="submission" date="2020-09" db="EMBL/GenBank/DDBJ databases">
        <authorList>
            <person name="Sun Q."/>
            <person name="Ohkuma M."/>
        </authorList>
    </citation>
    <scope>NUCLEOTIDE SEQUENCE</scope>
    <source>
        <strain evidence="2">JCM 19596</strain>
    </source>
</reference>
<name>A0A830FBF5_9EURY</name>
<keyword evidence="1" id="KW-0472">Membrane</keyword>
<keyword evidence="1" id="KW-0812">Transmembrane</keyword>
<reference evidence="2" key="1">
    <citation type="journal article" date="2014" name="Int. J. Syst. Evol. Microbiol.">
        <title>Complete genome sequence of Corynebacterium casei LMG S-19264T (=DSM 44701T), isolated from a smear-ripened cheese.</title>
        <authorList>
            <consortium name="US DOE Joint Genome Institute (JGI-PGF)"/>
            <person name="Walter F."/>
            <person name="Albersmeier A."/>
            <person name="Kalinowski J."/>
            <person name="Ruckert C."/>
        </authorList>
    </citation>
    <scope>NUCLEOTIDE SEQUENCE</scope>
    <source>
        <strain evidence="2">JCM 19596</strain>
    </source>
</reference>
<evidence type="ECO:0000313" key="3">
    <source>
        <dbReference type="Proteomes" id="UP000607197"/>
    </source>
</evidence>
<gene>
    <name evidence="2" type="ORF">GCM10009039_15100</name>
</gene>
<proteinExistence type="predicted"/>
<keyword evidence="3" id="KW-1185">Reference proteome</keyword>
<dbReference type="Proteomes" id="UP000607197">
    <property type="component" value="Unassembled WGS sequence"/>
</dbReference>
<organism evidence="2 3">
    <name type="scientific">Halocalculus aciditolerans</name>
    <dbReference type="NCBI Taxonomy" id="1383812"/>
    <lineage>
        <taxon>Archaea</taxon>
        <taxon>Methanobacteriati</taxon>
        <taxon>Methanobacteriota</taxon>
        <taxon>Stenosarchaea group</taxon>
        <taxon>Halobacteria</taxon>
        <taxon>Halobacteriales</taxon>
        <taxon>Halobacteriaceae</taxon>
        <taxon>Halocalculus</taxon>
    </lineage>
</organism>
<sequence length="89" mass="10111">MSRLSRLSHNDRIVGLYALFLVLLLVWQVYRDTRNPSDDGDRERDQLIPEALLQHLESGGTYTVDRWHGGETTIAADEVVVDAESLDTE</sequence>
<keyword evidence="1" id="KW-1133">Transmembrane helix</keyword>
<protein>
    <submittedName>
        <fullName evidence="2">Uncharacterized protein</fullName>
    </submittedName>
</protein>
<dbReference type="RefSeq" id="WP_188977534.1">
    <property type="nucleotide sequence ID" value="NZ_BMPG01000002.1"/>
</dbReference>
<evidence type="ECO:0000256" key="1">
    <source>
        <dbReference type="SAM" id="Phobius"/>
    </source>
</evidence>
<comment type="caution">
    <text evidence="2">The sequence shown here is derived from an EMBL/GenBank/DDBJ whole genome shotgun (WGS) entry which is preliminary data.</text>
</comment>
<dbReference type="AlphaFoldDB" id="A0A830FBF5"/>
<evidence type="ECO:0000313" key="2">
    <source>
        <dbReference type="EMBL" id="GGL57906.1"/>
    </source>
</evidence>
<feature type="transmembrane region" description="Helical" evidence="1">
    <location>
        <begin position="12"/>
        <end position="30"/>
    </location>
</feature>